<feature type="domain" description="S1 motif" evidence="4">
    <location>
        <begin position="77"/>
        <end position="146"/>
    </location>
</feature>
<dbReference type="SUPFAM" id="SSF50249">
    <property type="entry name" value="Nucleic acid-binding proteins"/>
    <property type="match status" value="3"/>
</dbReference>
<evidence type="ECO:0000256" key="1">
    <source>
        <dbReference type="ARBA" id="ARBA00006767"/>
    </source>
</evidence>
<accession>A0A0F9KUH0</accession>
<dbReference type="PRINTS" id="PR00681">
    <property type="entry name" value="RIBOSOMALS1"/>
</dbReference>
<sequence length="328" mass="37621">ADFGAFVELEKGVEGLIHVSDLTWTRKVVHPKKILTPGEEVTVSILNINPSAKRISLGLKQMMPHPLELLRQKYSPGARVKGIITSITDFGAFMEVEKGVEGLIHISNISWKKIKHPSEKLKANEEVEAIILNIDVEKQKLSLGIKQLEGDIWEDFFNRQKIGDLVKTKIVRLTDFGVFVEITPGIEGIVFLSELDEQKIEKPEETFSLGEERIAKIIKLNPREKKISLSFRQALLELQKLEYQKYIANQDSKLTLGDVFKDHFEQIRSSNKMKKKEVKVKVKIKVKVKEKEVKVKVKAKKKVKKKIEEKIKVKVKVKVKAKKKEEKR</sequence>
<dbReference type="GO" id="GO:0003729">
    <property type="term" value="F:mRNA binding"/>
    <property type="evidence" value="ECO:0007669"/>
    <property type="project" value="TreeGrafter"/>
</dbReference>
<dbReference type="GO" id="GO:0006412">
    <property type="term" value="P:translation"/>
    <property type="evidence" value="ECO:0007669"/>
    <property type="project" value="TreeGrafter"/>
</dbReference>
<dbReference type="GO" id="GO:0003735">
    <property type="term" value="F:structural constituent of ribosome"/>
    <property type="evidence" value="ECO:0007669"/>
    <property type="project" value="TreeGrafter"/>
</dbReference>
<feature type="domain" description="S1 motif" evidence="4">
    <location>
        <begin position="163"/>
        <end position="232"/>
    </location>
</feature>
<dbReference type="EMBL" id="LAZR01014094">
    <property type="protein sequence ID" value="KKM18995.1"/>
    <property type="molecule type" value="Genomic_DNA"/>
</dbReference>
<comment type="similarity">
    <text evidence="1">Belongs to the bacterial ribosomal protein bS1 family.</text>
</comment>
<dbReference type="GO" id="GO:0022627">
    <property type="term" value="C:cytosolic small ribosomal subunit"/>
    <property type="evidence" value="ECO:0007669"/>
    <property type="project" value="TreeGrafter"/>
</dbReference>
<dbReference type="PROSITE" id="PS50126">
    <property type="entry name" value="S1"/>
    <property type="match status" value="3"/>
</dbReference>
<reference evidence="5" key="1">
    <citation type="journal article" date="2015" name="Nature">
        <title>Complex archaea that bridge the gap between prokaryotes and eukaryotes.</title>
        <authorList>
            <person name="Spang A."/>
            <person name="Saw J.H."/>
            <person name="Jorgensen S.L."/>
            <person name="Zaremba-Niedzwiedzka K."/>
            <person name="Martijn J."/>
            <person name="Lind A.E."/>
            <person name="van Eijk R."/>
            <person name="Schleper C."/>
            <person name="Guy L."/>
            <person name="Ettema T.J."/>
        </authorList>
    </citation>
    <scope>NUCLEOTIDE SEQUENCE</scope>
</reference>
<evidence type="ECO:0000259" key="4">
    <source>
        <dbReference type="PROSITE" id="PS50126"/>
    </source>
</evidence>
<comment type="caution">
    <text evidence="5">The sequence shown here is derived from an EMBL/GenBank/DDBJ whole genome shotgun (WGS) entry which is preliminary data.</text>
</comment>
<dbReference type="InterPro" id="IPR050437">
    <property type="entry name" value="Ribos_protein_bS1-like"/>
</dbReference>
<dbReference type="PANTHER" id="PTHR10724">
    <property type="entry name" value="30S RIBOSOMAL PROTEIN S1"/>
    <property type="match status" value="1"/>
</dbReference>
<protein>
    <recommendedName>
        <fullName evidence="4">S1 motif domain-containing protein</fullName>
    </recommendedName>
</protein>
<organism evidence="5">
    <name type="scientific">marine sediment metagenome</name>
    <dbReference type="NCBI Taxonomy" id="412755"/>
    <lineage>
        <taxon>unclassified sequences</taxon>
        <taxon>metagenomes</taxon>
        <taxon>ecological metagenomes</taxon>
    </lineage>
</organism>
<feature type="domain" description="S1 motif" evidence="4">
    <location>
        <begin position="1"/>
        <end position="60"/>
    </location>
</feature>
<evidence type="ECO:0000256" key="2">
    <source>
        <dbReference type="ARBA" id="ARBA00022980"/>
    </source>
</evidence>
<name>A0A0F9KUH0_9ZZZZ</name>
<dbReference type="InterPro" id="IPR012340">
    <property type="entry name" value="NA-bd_OB-fold"/>
</dbReference>
<dbReference type="InterPro" id="IPR035104">
    <property type="entry name" value="Ribosomal_protein_S1-like"/>
</dbReference>
<evidence type="ECO:0000313" key="5">
    <source>
        <dbReference type="EMBL" id="KKM18995.1"/>
    </source>
</evidence>
<keyword evidence="2" id="KW-0689">Ribosomal protein</keyword>
<dbReference type="PANTHER" id="PTHR10724:SF7">
    <property type="entry name" value="SMALL RIBOSOMAL SUBUNIT PROTEIN BS1C"/>
    <property type="match status" value="1"/>
</dbReference>
<proteinExistence type="inferred from homology"/>
<dbReference type="AlphaFoldDB" id="A0A0F9KUH0"/>
<dbReference type="InterPro" id="IPR003029">
    <property type="entry name" value="S1_domain"/>
</dbReference>
<dbReference type="Gene3D" id="2.40.50.140">
    <property type="entry name" value="Nucleic acid-binding proteins"/>
    <property type="match status" value="3"/>
</dbReference>
<dbReference type="SMART" id="SM00316">
    <property type="entry name" value="S1"/>
    <property type="match status" value="3"/>
</dbReference>
<gene>
    <name evidence="5" type="ORF">LCGC14_1660140</name>
</gene>
<dbReference type="FunFam" id="2.40.50.140:FF:000103">
    <property type="entry name" value="protein RRP5 homolog"/>
    <property type="match status" value="1"/>
</dbReference>
<evidence type="ECO:0000256" key="3">
    <source>
        <dbReference type="ARBA" id="ARBA00023274"/>
    </source>
</evidence>
<dbReference type="Pfam" id="PF00575">
    <property type="entry name" value="S1"/>
    <property type="match status" value="3"/>
</dbReference>
<feature type="non-terminal residue" evidence="5">
    <location>
        <position position="1"/>
    </location>
</feature>
<keyword evidence="3" id="KW-0687">Ribonucleoprotein</keyword>